<feature type="compositionally biased region" description="Basic residues" evidence="1">
    <location>
        <begin position="12"/>
        <end position="21"/>
    </location>
</feature>
<feature type="region of interest" description="Disordered" evidence="1">
    <location>
        <begin position="1"/>
        <end position="22"/>
    </location>
</feature>
<protein>
    <submittedName>
        <fullName evidence="2">Uncharacterized protein</fullName>
    </submittedName>
</protein>
<proteinExistence type="predicted"/>
<reference evidence="2 3" key="1">
    <citation type="submission" date="2019-12" db="EMBL/GenBank/DDBJ databases">
        <authorList>
            <person name="Huq M.A."/>
        </authorList>
    </citation>
    <scope>NUCLEOTIDE SEQUENCE [LARGE SCALE GENOMIC DNA]</scope>
    <source>
        <strain evidence="2 3">MAH-25</strain>
    </source>
</reference>
<evidence type="ECO:0000313" key="3">
    <source>
        <dbReference type="Proteomes" id="UP000469385"/>
    </source>
</evidence>
<dbReference type="AlphaFoldDB" id="A0A6N8IYU8"/>
<evidence type="ECO:0000256" key="1">
    <source>
        <dbReference type="SAM" id="MobiDB-lite"/>
    </source>
</evidence>
<dbReference type="Proteomes" id="UP000469385">
    <property type="component" value="Unassembled WGS sequence"/>
</dbReference>
<accession>A0A6N8IYU8</accession>
<name>A0A6N8IYU8_9BURK</name>
<comment type="caution">
    <text evidence="2">The sequence shown here is derived from an EMBL/GenBank/DDBJ whole genome shotgun (WGS) entry which is preliminary data.</text>
</comment>
<organism evidence="2 3">
    <name type="scientific">Ramlibacter pinisoli</name>
    <dbReference type="NCBI Taxonomy" id="2682844"/>
    <lineage>
        <taxon>Bacteria</taxon>
        <taxon>Pseudomonadati</taxon>
        <taxon>Pseudomonadota</taxon>
        <taxon>Betaproteobacteria</taxon>
        <taxon>Burkholderiales</taxon>
        <taxon>Comamonadaceae</taxon>
        <taxon>Ramlibacter</taxon>
    </lineage>
</organism>
<sequence>MALSPQSIAKAVRSKASRAQRKVQEAEHELHAANATLLDALPRHDEQAIEHAARRTAKAESAVHAASEELEVVSHLLNDTTSMLVSPAGASGEGLRSLVERLRQV</sequence>
<evidence type="ECO:0000313" key="2">
    <source>
        <dbReference type="EMBL" id="MVQ32164.1"/>
    </source>
</evidence>
<gene>
    <name evidence="2" type="ORF">GON04_22100</name>
</gene>
<dbReference type="EMBL" id="WSEL01000009">
    <property type="protein sequence ID" value="MVQ32164.1"/>
    <property type="molecule type" value="Genomic_DNA"/>
</dbReference>
<dbReference type="RefSeq" id="WP_157400147.1">
    <property type="nucleotide sequence ID" value="NZ_WSEL01000009.1"/>
</dbReference>
<keyword evidence="3" id="KW-1185">Reference proteome</keyword>